<feature type="domain" description="HTH araC/xylS-type" evidence="4">
    <location>
        <begin position="175"/>
        <end position="273"/>
    </location>
</feature>
<dbReference type="PROSITE" id="PS01124">
    <property type="entry name" value="HTH_ARAC_FAMILY_2"/>
    <property type="match status" value="1"/>
</dbReference>
<dbReference type="PANTHER" id="PTHR43280">
    <property type="entry name" value="ARAC-FAMILY TRANSCRIPTIONAL REGULATOR"/>
    <property type="match status" value="1"/>
</dbReference>
<dbReference type="CDD" id="cd06986">
    <property type="entry name" value="cupin_MmsR-like_N"/>
    <property type="match status" value="1"/>
</dbReference>
<sequence length="274" mass="31585">MTLNTYNEFDNNNFDLNIDHYGYESCPPNYAFGPSVRNDYVLHYIIEGSGQFTIHDQVTALHAGDIFILPKDVVTYYQADNETPWSYIWVGFSGSKAEGILHQSSLMEKCFATSLANSKILEQMYRLIAYADKKFTESNELEIIGELYKLLAYLIEEFPNQDGREGHNNHKKYMKQALKIIHSQYDTPLQVATIAEKLNLNRSYLYKIFKEETGQSIKDYILMVKMEKSCDLLTKSSLTISQIATSVGFTDPLAFSKVFKKTYQVSPMQYRKLK</sequence>
<dbReference type="InterPro" id="IPR018062">
    <property type="entry name" value="HTH_AraC-typ_CS"/>
</dbReference>
<dbReference type="Gene3D" id="2.60.120.280">
    <property type="entry name" value="Regulatory protein AraC"/>
    <property type="match status" value="1"/>
</dbReference>
<dbReference type="InterPro" id="IPR020449">
    <property type="entry name" value="Tscrpt_reg_AraC-type_HTH"/>
</dbReference>
<accession>A0A3N4GCC8</accession>
<dbReference type="OrthoDB" id="9813413at2"/>
<protein>
    <submittedName>
        <fullName evidence="5">AraC family transcriptional regulator</fullName>
    </submittedName>
</protein>
<evidence type="ECO:0000313" key="5">
    <source>
        <dbReference type="EMBL" id="RPA59835.1"/>
    </source>
</evidence>
<dbReference type="Proteomes" id="UP000273977">
    <property type="component" value="Unassembled WGS sequence"/>
</dbReference>
<dbReference type="AlphaFoldDB" id="A0A3N4GCC8"/>
<dbReference type="InterPro" id="IPR018060">
    <property type="entry name" value="HTH_AraC"/>
</dbReference>
<evidence type="ECO:0000256" key="3">
    <source>
        <dbReference type="ARBA" id="ARBA00023163"/>
    </source>
</evidence>
<dbReference type="InterPro" id="IPR009057">
    <property type="entry name" value="Homeodomain-like_sf"/>
</dbReference>
<comment type="caution">
    <text evidence="5">The sequence shown here is derived from an EMBL/GenBank/DDBJ whole genome shotgun (WGS) entry which is preliminary data.</text>
</comment>
<evidence type="ECO:0000313" key="6">
    <source>
        <dbReference type="Proteomes" id="UP000273977"/>
    </source>
</evidence>
<dbReference type="PRINTS" id="PR00032">
    <property type="entry name" value="HTHARAC"/>
</dbReference>
<dbReference type="GO" id="GO:0003700">
    <property type="term" value="F:DNA-binding transcription factor activity"/>
    <property type="evidence" value="ECO:0007669"/>
    <property type="project" value="InterPro"/>
</dbReference>
<dbReference type="EMBL" id="RKMG01000018">
    <property type="protein sequence ID" value="RPA59835.1"/>
    <property type="molecule type" value="Genomic_DNA"/>
</dbReference>
<dbReference type="Pfam" id="PF12833">
    <property type="entry name" value="HTH_18"/>
    <property type="match status" value="1"/>
</dbReference>
<dbReference type="Pfam" id="PF02311">
    <property type="entry name" value="AraC_binding"/>
    <property type="match status" value="1"/>
</dbReference>
<keyword evidence="6" id="KW-1185">Reference proteome</keyword>
<dbReference type="SUPFAM" id="SSF46689">
    <property type="entry name" value="Homeodomain-like"/>
    <property type="match status" value="2"/>
</dbReference>
<evidence type="ECO:0000259" key="4">
    <source>
        <dbReference type="PROSITE" id="PS01124"/>
    </source>
</evidence>
<dbReference type="PROSITE" id="PS00041">
    <property type="entry name" value="HTH_ARAC_FAMILY_1"/>
    <property type="match status" value="1"/>
</dbReference>
<dbReference type="PANTHER" id="PTHR43280:SF30">
    <property type="entry name" value="MMSAB OPERON REGULATORY PROTEIN"/>
    <property type="match status" value="1"/>
</dbReference>
<dbReference type="SMART" id="SM00342">
    <property type="entry name" value="HTH_ARAC"/>
    <property type="match status" value="1"/>
</dbReference>
<reference evidence="5 6" key="1">
    <citation type="submission" date="2018-11" db="EMBL/GenBank/DDBJ databases">
        <title>Aerococcus sp. SJQ22, whole genome shotgun sequence.</title>
        <authorList>
            <person name="Sun L."/>
            <person name="Gao X."/>
            <person name="Chen W."/>
            <person name="Huang K."/>
        </authorList>
    </citation>
    <scope>NUCLEOTIDE SEQUENCE [LARGE SCALE GENOMIC DNA]</scope>
    <source>
        <strain evidence="5 6">SJQ22</strain>
    </source>
</reference>
<gene>
    <name evidence="5" type="ORF">EF384_06320</name>
</gene>
<organism evidence="5 6">
    <name type="scientific">Aerococcus agrisoli</name>
    <dbReference type="NCBI Taxonomy" id="2487350"/>
    <lineage>
        <taxon>Bacteria</taxon>
        <taxon>Bacillati</taxon>
        <taxon>Bacillota</taxon>
        <taxon>Bacilli</taxon>
        <taxon>Lactobacillales</taxon>
        <taxon>Aerococcaceae</taxon>
        <taxon>Aerococcus</taxon>
    </lineage>
</organism>
<dbReference type="SUPFAM" id="SSF51215">
    <property type="entry name" value="Regulatory protein AraC"/>
    <property type="match status" value="1"/>
</dbReference>
<dbReference type="Gene3D" id="1.10.10.60">
    <property type="entry name" value="Homeodomain-like"/>
    <property type="match status" value="2"/>
</dbReference>
<keyword evidence="3" id="KW-0804">Transcription</keyword>
<proteinExistence type="predicted"/>
<evidence type="ECO:0000256" key="1">
    <source>
        <dbReference type="ARBA" id="ARBA00023015"/>
    </source>
</evidence>
<name>A0A3N4GCC8_9LACT</name>
<evidence type="ECO:0000256" key="2">
    <source>
        <dbReference type="ARBA" id="ARBA00023125"/>
    </source>
</evidence>
<dbReference type="InterPro" id="IPR003313">
    <property type="entry name" value="AraC-bd"/>
</dbReference>
<dbReference type="GO" id="GO:0043565">
    <property type="term" value="F:sequence-specific DNA binding"/>
    <property type="evidence" value="ECO:0007669"/>
    <property type="project" value="InterPro"/>
</dbReference>
<dbReference type="InterPro" id="IPR037923">
    <property type="entry name" value="HTH-like"/>
</dbReference>
<dbReference type="RefSeq" id="WP_123780366.1">
    <property type="nucleotide sequence ID" value="NZ_RKMG01000018.1"/>
</dbReference>
<keyword evidence="2" id="KW-0238">DNA-binding</keyword>
<keyword evidence="1" id="KW-0805">Transcription regulation</keyword>